<evidence type="ECO:0000256" key="2">
    <source>
        <dbReference type="SAM" id="SignalP"/>
    </source>
</evidence>
<comment type="caution">
    <text evidence="4">The sequence shown here is derived from an EMBL/GenBank/DDBJ whole genome shotgun (WGS) entry which is preliminary data.</text>
</comment>
<organism evidence="4 5">
    <name type="scientific">Piscirickettsia litoralis</name>
    <dbReference type="NCBI Taxonomy" id="1891921"/>
    <lineage>
        <taxon>Bacteria</taxon>
        <taxon>Pseudomonadati</taxon>
        <taxon>Pseudomonadota</taxon>
        <taxon>Gammaproteobacteria</taxon>
        <taxon>Thiotrichales</taxon>
        <taxon>Piscirickettsiaceae</taxon>
        <taxon>Piscirickettsia</taxon>
    </lineage>
</organism>
<dbReference type="SUPFAM" id="SSF56925">
    <property type="entry name" value="OMPA-like"/>
    <property type="match status" value="1"/>
</dbReference>
<feature type="chain" id="PRO_5045067885" evidence="2">
    <location>
        <begin position="24"/>
        <end position="209"/>
    </location>
</feature>
<gene>
    <name evidence="4" type="ORF">BGC07_04435</name>
</gene>
<evidence type="ECO:0000313" key="5">
    <source>
        <dbReference type="Proteomes" id="UP000094329"/>
    </source>
</evidence>
<feature type="signal peptide" evidence="2">
    <location>
        <begin position="1"/>
        <end position="23"/>
    </location>
</feature>
<dbReference type="Gene3D" id="2.40.160.20">
    <property type="match status" value="1"/>
</dbReference>
<dbReference type="Pfam" id="PF13505">
    <property type="entry name" value="OMP_b-brl"/>
    <property type="match status" value="1"/>
</dbReference>
<dbReference type="Proteomes" id="UP000094329">
    <property type="component" value="Unassembled WGS sequence"/>
</dbReference>
<evidence type="ECO:0000313" key="4">
    <source>
        <dbReference type="EMBL" id="ODN42318.1"/>
    </source>
</evidence>
<dbReference type="EMBL" id="MDTU01000001">
    <property type="protein sequence ID" value="ODN42318.1"/>
    <property type="molecule type" value="Genomic_DNA"/>
</dbReference>
<dbReference type="InterPro" id="IPR011250">
    <property type="entry name" value="OMP/PagP_B-barrel"/>
</dbReference>
<dbReference type="InterPro" id="IPR027385">
    <property type="entry name" value="Beta-barrel_OMP"/>
</dbReference>
<evidence type="ECO:0000259" key="3">
    <source>
        <dbReference type="Pfam" id="PF13505"/>
    </source>
</evidence>
<feature type="domain" description="Outer membrane protein beta-barrel" evidence="3">
    <location>
        <begin position="10"/>
        <end position="209"/>
    </location>
</feature>
<name>A0ABX3A1J7_9GAMM</name>
<reference evidence="4 5" key="1">
    <citation type="submission" date="2016-08" db="EMBL/GenBank/DDBJ databases">
        <title>Draft genome sequence of Candidatus Piscirickettsia litoralis, from seawater.</title>
        <authorList>
            <person name="Wan X."/>
            <person name="Lee A.J."/>
            <person name="Hou S."/>
            <person name="Donachie S.P."/>
        </authorList>
    </citation>
    <scope>NUCLEOTIDE SEQUENCE [LARGE SCALE GENOMIC DNA]</scope>
    <source>
        <strain evidence="4 5">Y2</strain>
    </source>
</reference>
<protein>
    <submittedName>
        <fullName evidence="4">Meta-pathway of phenol degradation family protein</fullName>
    </submittedName>
</protein>
<keyword evidence="5" id="KW-1185">Reference proteome</keyword>
<evidence type="ECO:0000256" key="1">
    <source>
        <dbReference type="ARBA" id="ARBA00022729"/>
    </source>
</evidence>
<keyword evidence="1 2" id="KW-0732">Signal</keyword>
<sequence length="209" mass="21859">MMKKILIAASVAAALGVSGTAMAGGGALGMPAGHHVYLEGALGYVNQQDLPNAATGVSKDDKNIGGRVAVGYMYDLNPMWGIGAELGWGYYGKTEYSAGGNSLNLKSTAWDVSAVGTWHINPQFDLFGKAGMAYEDFNGSGTVGGQSLSGDNKEWKPLLGIGVGYNFNPNLQLNLTYTHIFGDDMSSGVISDSDVATVNSVLLGVRYTF</sequence>
<proteinExistence type="predicted"/>
<dbReference type="RefSeq" id="WP_069312115.1">
    <property type="nucleotide sequence ID" value="NZ_MDTU01000001.1"/>
</dbReference>
<accession>A0ABX3A1J7</accession>